<protein>
    <recommendedName>
        <fullName evidence="4">DUF3307 domain-containing protein</fullName>
    </recommendedName>
</protein>
<reference evidence="2 3" key="1">
    <citation type="journal article" date="2016" name="Nat. Commun.">
        <title>Thousands of microbial genomes shed light on interconnected biogeochemical processes in an aquifer system.</title>
        <authorList>
            <person name="Anantharaman K."/>
            <person name="Brown C.T."/>
            <person name="Hug L.A."/>
            <person name="Sharon I."/>
            <person name="Castelle C.J."/>
            <person name="Probst A.J."/>
            <person name="Thomas B.C."/>
            <person name="Singh A."/>
            <person name="Wilkins M.J."/>
            <person name="Karaoz U."/>
            <person name="Brodie E.L."/>
            <person name="Williams K.H."/>
            <person name="Hubbard S.S."/>
            <person name="Banfield J.F."/>
        </authorList>
    </citation>
    <scope>NUCLEOTIDE SEQUENCE [LARGE SCALE GENOMIC DNA]</scope>
</reference>
<proteinExistence type="predicted"/>
<dbReference type="InterPro" id="IPR021737">
    <property type="entry name" value="Phage_phiKZ_Orf197"/>
</dbReference>
<evidence type="ECO:0000313" key="2">
    <source>
        <dbReference type="EMBL" id="OGB89915.1"/>
    </source>
</evidence>
<sequence length="240" mass="26235">MRLFYLLLLAHLLTDFVFQGKALAQKKKESPAAIAGHCLIFLLSAAILLRLFGFPLLAGKLAIVLLVLTAARCLIDGLKNYLAGAFPRHKFEWLIFNQALHGGAIFAAALYVNPASFAALPEILKIKSFSDGIILISIGYVLMWGGTHFVRNLLEKIPPLKAEPAEFNVGLIIGNLERILIFTLVLVDQYAAIGLVLAAKSIARFEDLKKREFAEYYLIGTLLSALIAIAAGIVVKYLIG</sequence>
<feature type="transmembrane region" description="Helical" evidence="1">
    <location>
        <begin position="215"/>
        <end position="239"/>
    </location>
</feature>
<feature type="transmembrane region" description="Helical" evidence="1">
    <location>
        <begin position="98"/>
        <end position="120"/>
    </location>
</feature>
<feature type="transmembrane region" description="Helical" evidence="1">
    <location>
        <begin position="179"/>
        <end position="203"/>
    </location>
</feature>
<dbReference type="EMBL" id="METM01000019">
    <property type="protein sequence ID" value="OGB89915.1"/>
    <property type="molecule type" value="Genomic_DNA"/>
</dbReference>
<name>A0A1F4Q1T2_UNCSA</name>
<organism evidence="2 3">
    <name type="scientific">candidate division WOR-1 bacterium RIFCSPHIGHO2_01_FULL_53_15</name>
    <dbReference type="NCBI Taxonomy" id="1802564"/>
    <lineage>
        <taxon>Bacteria</taxon>
        <taxon>Bacillati</taxon>
        <taxon>Saganbacteria</taxon>
    </lineage>
</organism>
<dbReference type="AlphaFoldDB" id="A0A1F4Q1T2"/>
<feature type="transmembrane region" description="Helical" evidence="1">
    <location>
        <begin position="61"/>
        <end position="78"/>
    </location>
</feature>
<dbReference type="Proteomes" id="UP000178724">
    <property type="component" value="Unassembled WGS sequence"/>
</dbReference>
<evidence type="ECO:0000313" key="3">
    <source>
        <dbReference type="Proteomes" id="UP000178724"/>
    </source>
</evidence>
<comment type="caution">
    <text evidence="2">The sequence shown here is derived from an EMBL/GenBank/DDBJ whole genome shotgun (WGS) entry which is preliminary data.</text>
</comment>
<accession>A0A1F4Q1T2</accession>
<evidence type="ECO:0000256" key="1">
    <source>
        <dbReference type="SAM" id="Phobius"/>
    </source>
</evidence>
<keyword evidence="1" id="KW-0812">Transmembrane</keyword>
<evidence type="ECO:0008006" key="4">
    <source>
        <dbReference type="Google" id="ProtNLM"/>
    </source>
</evidence>
<feature type="transmembrane region" description="Helical" evidence="1">
    <location>
        <begin position="132"/>
        <end position="150"/>
    </location>
</feature>
<gene>
    <name evidence="2" type="ORF">A2625_04145</name>
</gene>
<dbReference type="Pfam" id="PF11750">
    <property type="entry name" value="DUF3307"/>
    <property type="match status" value="1"/>
</dbReference>
<keyword evidence="1" id="KW-1133">Transmembrane helix</keyword>
<keyword evidence="1" id="KW-0472">Membrane</keyword>
<feature type="transmembrane region" description="Helical" evidence="1">
    <location>
        <begin position="34"/>
        <end position="54"/>
    </location>
</feature>